<dbReference type="RefSeq" id="WP_343979757.1">
    <property type="nucleotide sequence ID" value="NZ_BAAAJG010000011.1"/>
</dbReference>
<evidence type="ECO:0000313" key="3">
    <source>
        <dbReference type="Proteomes" id="UP001597145"/>
    </source>
</evidence>
<dbReference type="EMBL" id="JBHUCP010000014">
    <property type="protein sequence ID" value="MFD1531674.1"/>
    <property type="molecule type" value="Genomic_DNA"/>
</dbReference>
<dbReference type="Proteomes" id="UP001597145">
    <property type="component" value="Unassembled WGS sequence"/>
</dbReference>
<dbReference type="SUPFAM" id="SSF56425">
    <property type="entry name" value="Succinate dehydrogenase/fumarate reductase flavoprotein, catalytic domain"/>
    <property type="match status" value="1"/>
</dbReference>
<feature type="compositionally biased region" description="Basic and acidic residues" evidence="1">
    <location>
        <begin position="82"/>
        <end position="92"/>
    </location>
</feature>
<reference evidence="3" key="1">
    <citation type="journal article" date="2019" name="Int. J. Syst. Evol. Microbiol.">
        <title>The Global Catalogue of Microorganisms (GCM) 10K type strain sequencing project: providing services to taxonomists for standard genome sequencing and annotation.</title>
        <authorList>
            <consortium name="The Broad Institute Genomics Platform"/>
            <consortium name="The Broad Institute Genome Sequencing Center for Infectious Disease"/>
            <person name="Wu L."/>
            <person name="Ma J."/>
        </authorList>
    </citation>
    <scope>NUCLEOTIDE SEQUENCE [LARGE SCALE GENOMIC DNA]</scope>
    <source>
        <strain evidence="3">JCM 12165</strain>
    </source>
</reference>
<organism evidence="2 3">
    <name type="scientific">Pseudonocardia aurantiaca</name>
    <dbReference type="NCBI Taxonomy" id="75290"/>
    <lineage>
        <taxon>Bacteria</taxon>
        <taxon>Bacillati</taxon>
        <taxon>Actinomycetota</taxon>
        <taxon>Actinomycetes</taxon>
        <taxon>Pseudonocardiales</taxon>
        <taxon>Pseudonocardiaceae</taxon>
        <taxon>Pseudonocardia</taxon>
    </lineage>
</organism>
<accession>A0ABW4FNY3</accession>
<proteinExistence type="predicted"/>
<comment type="caution">
    <text evidence="2">The sequence shown here is derived from an EMBL/GenBank/DDBJ whole genome shotgun (WGS) entry which is preliminary data.</text>
</comment>
<dbReference type="InterPro" id="IPR027477">
    <property type="entry name" value="Succ_DH/fumarate_Rdtase_cat_sf"/>
</dbReference>
<evidence type="ECO:0000313" key="2">
    <source>
        <dbReference type="EMBL" id="MFD1531674.1"/>
    </source>
</evidence>
<evidence type="ECO:0000256" key="1">
    <source>
        <dbReference type="SAM" id="MobiDB-lite"/>
    </source>
</evidence>
<feature type="region of interest" description="Disordered" evidence="1">
    <location>
        <begin position="82"/>
        <end position="119"/>
    </location>
</feature>
<sequence>MYANDAVPAWLIFDDQFRRRYPWVRNLPKLRNILSVLPGRMPPQLVTNGWIKKAATVEELARRIGIEPEKLSATVRRFNEHATMGRDPDFGRGESQYTRLLGDPGNTPNQALGPIDTGP</sequence>
<keyword evidence="3" id="KW-1185">Reference proteome</keyword>
<dbReference type="Gene3D" id="3.90.700.10">
    <property type="entry name" value="Succinate dehydrogenase/fumarate reductase flavoprotein, catalytic domain"/>
    <property type="match status" value="1"/>
</dbReference>
<protein>
    <submittedName>
        <fullName evidence="2">Uncharacterized protein</fullName>
    </submittedName>
</protein>
<name>A0ABW4FNY3_9PSEU</name>
<gene>
    <name evidence="2" type="ORF">ACFSCY_19765</name>
</gene>